<evidence type="ECO:0000313" key="16">
    <source>
        <dbReference type="Proteomes" id="UP001549110"/>
    </source>
</evidence>
<evidence type="ECO:0000256" key="4">
    <source>
        <dbReference type="ARBA" id="ARBA00022496"/>
    </source>
</evidence>
<keyword evidence="15" id="KW-0675">Receptor</keyword>
<comment type="subcellular location">
    <subcellularLocation>
        <location evidence="1 12">Cell outer membrane</location>
        <topology evidence="1 12">Multi-pass membrane protein</topology>
    </subcellularLocation>
</comment>
<dbReference type="InterPro" id="IPR036942">
    <property type="entry name" value="Beta-barrel_TonB_sf"/>
</dbReference>
<dbReference type="SUPFAM" id="SSF56935">
    <property type="entry name" value="Porins"/>
    <property type="match status" value="1"/>
</dbReference>
<keyword evidence="5 12" id="KW-0812">Transmembrane</keyword>
<keyword evidence="10 12" id="KW-0472">Membrane</keyword>
<gene>
    <name evidence="15" type="ORF">ABID41_002708</name>
</gene>
<dbReference type="PANTHER" id="PTHR32552:SF81">
    <property type="entry name" value="TONB-DEPENDENT OUTER MEMBRANE RECEPTOR"/>
    <property type="match status" value="1"/>
</dbReference>
<evidence type="ECO:0000256" key="12">
    <source>
        <dbReference type="PROSITE-ProRule" id="PRU01360"/>
    </source>
</evidence>
<keyword evidence="7" id="KW-0408">Iron</keyword>
<proteinExistence type="inferred from homology"/>
<evidence type="ECO:0000256" key="11">
    <source>
        <dbReference type="ARBA" id="ARBA00023237"/>
    </source>
</evidence>
<comment type="caution">
    <text evidence="15">The sequence shown here is derived from an EMBL/GenBank/DDBJ whole genome shotgun (WGS) entry which is preliminary data.</text>
</comment>
<evidence type="ECO:0000313" key="15">
    <source>
        <dbReference type="EMBL" id="MET3527590.1"/>
    </source>
</evidence>
<evidence type="ECO:0000256" key="2">
    <source>
        <dbReference type="ARBA" id="ARBA00022448"/>
    </source>
</evidence>
<dbReference type="Proteomes" id="UP001549110">
    <property type="component" value="Unassembled WGS sequence"/>
</dbReference>
<keyword evidence="11 12" id="KW-0998">Cell outer membrane</keyword>
<feature type="short sequence motif" description="TonB C-terminal box" evidence="13">
    <location>
        <begin position="807"/>
        <end position="824"/>
    </location>
</feature>
<evidence type="ECO:0000256" key="9">
    <source>
        <dbReference type="ARBA" id="ARBA00023077"/>
    </source>
</evidence>
<evidence type="ECO:0000256" key="10">
    <source>
        <dbReference type="ARBA" id="ARBA00023136"/>
    </source>
</evidence>
<keyword evidence="6" id="KW-0732">Signal</keyword>
<evidence type="ECO:0000256" key="7">
    <source>
        <dbReference type="ARBA" id="ARBA00023004"/>
    </source>
</evidence>
<protein>
    <submittedName>
        <fullName evidence="15">Iron complex outermembrane receptor protein</fullName>
    </submittedName>
</protein>
<sequence length="824" mass="90149">MMGLAAPALAQESAIAALSSVDSAIGLAEVVVTAEKRETNLQKTPISISVVTAAAMEDRHIYSLTDLNDGSAPGLRVMPYASRPYNMILNIRGVGIMSDTNQPAMDSGVGVYVDGVYLGRPQGLDAGLYDLESVEVLKGPQGTLFGRNTEAGALNIVTKKPTGQFGLNMVAGIGNYGSYESQFHLNLPEWHNLAVKLDGMVMAHDGWVKNPMVGQEDWNAVRRRGLRAQLRWTPTDNFTADYAYDTGITEDTGVYGYTVKAATGPGARPLAQATPLVGHRYDVAPVGVPNRFSPGEQSGHNLTLTWDVRPWLTLKSISSYRELYQEQWSQGGTDSLGAPRNQNERLFARYSLASFDQYQYSEEVQALGEAGRWTYIVGALAFHENVHDQAQAYYSMVWDDFAANGVSGYSASPIVYGAAGCIANCIAGQETSNRYGHPVTNLVIPLNPYIGVDRASKANTDSYGVYGQATYTPPIFNDIIHVTGGLRWTYDRKRGQLYVVNNYTPLQADGVTYAPINGSGSWKRVDPMINISVDVAENAMVYGKWARGYRSGGFNSRSITYSPFDPEEISMFEVGLKSEFFDHRARFNIAGYTGDYENVFYNISGNYYTYNADGTVNTQNPRTVEDTYNMDGKGKVSGVEADLQVMPIDGLTLSATYTYAHVRMPLFKDPLPRYVNVGGVTVPQFNDPTLYHQLYTPTNSATGAVDYKRDFMNYSLAAHLDASWNDGYYTSTGDIATGTDANGKTTYLPQLKTESGVIFNGRVSLGDIALADMGARMTVSFWVRNLFDAEIMTSRSGSYTRAASSVSGAFNDPRTYGIQASVKF</sequence>
<dbReference type="InterPro" id="IPR010917">
    <property type="entry name" value="TonB_rcpt_CS"/>
</dbReference>
<organism evidence="15 16">
    <name type="scientific">Phenylobacterium koreense</name>
    <dbReference type="NCBI Taxonomy" id="266125"/>
    <lineage>
        <taxon>Bacteria</taxon>
        <taxon>Pseudomonadati</taxon>
        <taxon>Pseudomonadota</taxon>
        <taxon>Alphaproteobacteria</taxon>
        <taxon>Caulobacterales</taxon>
        <taxon>Caulobacteraceae</taxon>
        <taxon>Phenylobacterium</taxon>
    </lineage>
</organism>
<keyword evidence="2 12" id="KW-0813">Transport</keyword>
<dbReference type="Gene3D" id="2.40.170.20">
    <property type="entry name" value="TonB-dependent receptor, beta-barrel domain"/>
    <property type="match status" value="2"/>
</dbReference>
<dbReference type="InterPro" id="IPR039426">
    <property type="entry name" value="TonB-dep_rcpt-like"/>
</dbReference>
<evidence type="ECO:0000259" key="14">
    <source>
        <dbReference type="Pfam" id="PF07715"/>
    </source>
</evidence>
<keyword evidence="9" id="KW-0798">TonB box</keyword>
<accession>A0ABV2EKM0</accession>
<evidence type="ECO:0000256" key="6">
    <source>
        <dbReference type="ARBA" id="ARBA00022729"/>
    </source>
</evidence>
<evidence type="ECO:0000256" key="3">
    <source>
        <dbReference type="ARBA" id="ARBA00022452"/>
    </source>
</evidence>
<dbReference type="PROSITE" id="PS52016">
    <property type="entry name" value="TONB_DEPENDENT_REC_3"/>
    <property type="match status" value="1"/>
</dbReference>
<feature type="domain" description="TonB-dependent receptor plug" evidence="14">
    <location>
        <begin position="41"/>
        <end position="152"/>
    </location>
</feature>
<keyword evidence="4" id="KW-0410">Iron transport</keyword>
<dbReference type="EMBL" id="JBEPLU010000002">
    <property type="protein sequence ID" value="MET3527590.1"/>
    <property type="molecule type" value="Genomic_DNA"/>
</dbReference>
<dbReference type="InterPro" id="IPR012910">
    <property type="entry name" value="Plug_dom"/>
</dbReference>
<keyword evidence="8" id="KW-0406">Ion transport</keyword>
<dbReference type="Pfam" id="PF07715">
    <property type="entry name" value="Plug"/>
    <property type="match status" value="1"/>
</dbReference>
<evidence type="ECO:0000256" key="5">
    <source>
        <dbReference type="ARBA" id="ARBA00022692"/>
    </source>
</evidence>
<dbReference type="PANTHER" id="PTHR32552">
    <property type="entry name" value="FERRICHROME IRON RECEPTOR-RELATED"/>
    <property type="match status" value="1"/>
</dbReference>
<evidence type="ECO:0000256" key="1">
    <source>
        <dbReference type="ARBA" id="ARBA00004571"/>
    </source>
</evidence>
<keyword evidence="16" id="KW-1185">Reference proteome</keyword>
<comment type="similarity">
    <text evidence="12">Belongs to the TonB-dependent receptor family.</text>
</comment>
<evidence type="ECO:0000256" key="8">
    <source>
        <dbReference type="ARBA" id="ARBA00023065"/>
    </source>
</evidence>
<reference evidence="15 16" key="1">
    <citation type="submission" date="2024-06" db="EMBL/GenBank/DDBJ databases">
        <title>Genomic Encyclopedia of Type Strains, Phase IV (KMG-IV): sequencing the most valuable type-strain genomes for metagenomic binning, comparative biology and taxonomic classification.</title>
        <authorList>
            <person name="Goeker M."/>
        </authorList>
    </citation>
    <scope>NUCLEOTIDE SEQUENCE [LARGE SCALE GENOMIC DNA]</scope>
    <source>
        <strain evidence="15 16">DSM 17809</strain>
    </source>
</reference>
<dbReference type="RefSeq" id="WP_354297859.1">
    <property type="nucleotide sequence ID" value="NZ_JBEPLU010000002.1"/>
</dbReference>
<keyword evidence="3 12" id="KW-1134">Transmembrane beta strand</keyword>
<name>A0ABV2EKM0_9CAUL</name>
<evidence type="ECO:0000256" key="13">
    <source>
        <dbReference type="PROSITE-ProRule" id="PRU10144"/>
    </source>
</evidence>
<dbReference type="PROSITE" id="PS01156">
    <property type="entry name" value="TONB_DEPENDENT_REC_2"/>
    <property type="match status" value="1"/>
</dbReference>